<comment type="catalytic activity">
    <reaction evidence="7">
        <text>coproporphyrinogen III + O2 + 2 H(+) = protoporphyrinogen IX + 2 CO2 + 2 H2O</text>
        <dbReference type="Rhea" id="RHEA:18257"/>
        <dbReference type="ChEBI" id="CHEBI:15377"/>
        <dbReference type="ChEBI" id="CHEBI:15378"/>
        <dbReference type="ChEBI" id="CHEBI:15379"/>
        <dbReference type="ChEBI" id="CHEBI:16526"/>
        <dbReference type="ChEBI" id="CHEBI:57307"/>
        <dbReference type="ChEBI" id="CHEBI:57309"/>
        <dbReference type="EC" id="1.3.3.3"/>
    </reaction>
</comment>
<dbReference type="Pfam" id="PF01218">
    <property type="entry name" value="Coprogen_oxidas"/>
    <property type="match status" value="1"/>
</dbReference>
<evidence type="ECO:0000256" key="6">
    <source>
        <dbReference type="ARBA" id="ARBA00023244"/>
    </source>
</evidence>
<dbReference type="SUPFAM" id="SSF102886">
    <property type="entry name" value="Coproporphyrinogen III oxidase"/>
    <property type="match status" value="1"/>
</dbReference>
<comment type="pathway">
    <text evidence="1">Porphyrin-containing compound metabolism; protoporphyrin-IX biosynthesis; protoporphyrinogen-IX from coproporphyrinogen-III (O2 route): step 1/1.</text>
</comment>
<evidence type="ECO:0000256" key="2">
    <source>
        <dbReference type="ARBA" id="ARBA00010644"/>
    </source>
</evidence>
<dbReference type="Gene3D" id="3.40.1500.10">
    <property type="entry name" value="Coproporphyrinogen III oxidase, aerobic"/>
    <property type="match status" value="1"/>
</dbReference>
<evidence type="ECO:0000313" key="9">
    <source>
        <dbReference type="EMBL" id="MCD7457001.1"/>
    </source>
</evidence>
<dbReference type="EC" id="1.3.3.3" evidence="4"/>
<comment type="similarity">
    <text evidence="2">Belongs to the aerobic coproporphyrinogen-III oxidase family.</text>
</comment>
<proteinExistence type="inferred from homology"/>
<feature type="region of interest" description="Disordered" evidence="8">
    <location>
        <begin position="1"/>
        <end position="26"/>
    </location>
</feature>
<evidence type="ECO:0000256" key="4">
    <source>
        <dbReference type="ARBA" id="ARBA00012869"/>
    </source>
</evidence>
<keyword evidence="6" id="KW-0627">Porphyrin biosynthesis</keyword>
<accession>A0ABS8SDN3</accession>
<keyword evidence="5" id="KW-0560">Oxidoreductase</keyword>
<dbReference type="InterPro" id="IPR001260">
    <property type="entry name" value="Coprogen_oxidase_aer"/>
</dbReference>
<comment type="subunit">
    <text evidence="3">Homodimer.</text>
</comment>
<dbReference type="Proteomes" id="UP000823775">
    <property type="component" value="Unassembled WGS sequence"/>
</dbReference>
<organism evidence="9 10">
    <name type="scientific">Datura stramonium</name>
    <name type="common">Jimsonweed</name>
    <name type="synonym">Common thornapple</name>
    <dbReference type="NCBI Taxonomy" id="4076"/>
    <lineage>
        <taxon>Eukaryota</taxon>
        <taxon>Viridiplantae</taxon>
        <taxon>Streptophyta</taxon>
        <taxon>Embryophyta</taxon>
        <taxon>Tracheophyta</taxon>
        <taxon>Spermatophyta</taxon>
        <taxon>Magnoliopsida</taxon>
        <taxon>eudicotyledons</taxon>
        <taxon>Gunneridae</taxon>
        <taxon>Pentapetalae</taxon>
        <taxon>asterids</taxon>
        <taxon>lamiids</taxon>
        <taxon>Solanales</taxon>
        <taxon>Solanaceae</taxon>
        <taxon>Solanoideae</taxon>
        <taxon>Datureae</taxon>
        <taxon>Datura</taxon>
    </lineage>
</organism>
<sequence length="110" mass="12020">MIEKGTQRPHTFLRESDDGLSKPNSVSSVNVSVVYGVFLPKVYRAARSVDNGNAKPGPGHTIPFFAAGVSSVLHPKNPFAPTVHFNYGYFETDAPQVIRSVGLAMWKVLF</sequence>
<evidence type="ECO:0000256" key="5">
    <source>
        <dbReference type="ARBA" id="ARBA00023002"/>
    </source>
</evidence>
<keyword evidence="10" id="KW-1185">Reference proteome</keyword>
<dbReference type="PANTHER" id="PTHR10755:SF0">
    <property type="entry name" value="OXYGEN-DEPENDENT COPROPORPHYRINOGEN-III OXIDASE, MITOCHONDRIAL"/>
    <property type="match status" value="1"/>
</dbReference>
<evidence type="ECO:0000313" key="10">
    <source>
        <dbReference type="Proteomes" id="UP000823775"/>
    </source>
</evidence>
<dbReference type="EMBL" id="JACEIK010000434">
    <property type="protein sequence ID" value="MCD7457001.1"/>
    <property type="molecule type" value="Genomic_DNA"/>
</dbReference>
<protein>
    <recommendedName>
        <fullName evidence="4">coproporphyrinogen oxidase</fullName>
        <ecNumber evidence="4">1.3.3.3</ecNumber>
    </recommendedName>
</protein>
<reference evidence="9 10" key="1">
    <citation type="journal article" date="2021" name="BMC Genomics">
        <title>Datura genome reveals duplications of psychoactive alkaloid biosynthetic genes and high mutation rate following tissue culture.</title>
        <authorList>
            <person name="Rajewski A."/>
            <person name="Carter-House D."/>
            <person name="Stajich J."/>
            <person name="Litt A."/>
        </authorList>
    </citation>
    <scope>NUCLEOTIDE SEQUENCE [LARGE SCALE GENOMIC DNA]</scope>
    <source>
        <strain evidence="9">AR-01</strain>
    </source>
</reference>
<feature type="compositionally biased region" description="Basic and acidic residues" evidence="8">
    <location>
        <begin position="1"/>
        <end position="20"/>
    </location>
</feature>
<evidence type="ECO:0000256" key="3">
    <source>
        <dbReference type="ARBA" id="ARBA00011738"/>
    </source>
</evidence>
<name>A0ABS8SDN3_DATST</name>
<gene>
    <name evidence="9" type="ORF">HAX54_033816</name>
</gene>
<dbReference type="PANTHER" id="PTHR10755">
    <property type="entry name" value="COPROPORPHYRINOGEN III OXIDASE, MITOCHONDRIAL"/>
    <property type="match status" value="1"/>
</dbReference>
<comment type="caution">
    <text evidence="9">The sequence shown here is derived from an EMBL/GenBank/DDBJ whole genome shotgun (WGS) entry which is preliminary data.</text>
</comment>
<evidence type="ECO:0000256" key="1">
    <source>
        <dbReference type="ARBA" id="ARBA00005168"/>
    </source>
</evidence>
<dbReference type="InterPro" id="IPR036406">
    <property type="entry name" value="Coprogen_oxidase_aer_sf"/>
</dbReference>
<evidence type="ECO:0000256" key="8">
    <source>
        <dbReference type="SAM" id="MobiDB-lite"/>
    </source>
</evidence>
<evidence type="ECO:0000256" key="7">
    <source>
        <dbReference type="ARBA" id="ARBA00049102"/>
    </source>
</evidence>